<dbReference type="Proteomes" id="UP001194468">
    <property type="component" value="Unassembled WGS sequence"/>
</dbReference>
<feature type="compositionally biased region" description="Polar residues" evidence="1">
    <location>
        <begin position="1"/>
        <end position="18"/>
    </location>
</feature>
<protein>
    <submittedName>
        <fullName evidence="2">Uncharacterized protein</fullName>
    </submittedName>
</protein>
<evidence type="ECO:0000313" key="3">
    <source>
        <dbReference type="Proteomes" id="UP001194468"/>
    </source>
</evidence>
<dbReference type="AlphaFoldDB" id="A0AAD4BJA2"/>
<comment type="caution">
    <text evidence="2">The sequence shown here is derived from an EMBL/GenBank/DDBJ whole genome shotgun (WGS) entry which is preliminary data.</text>
</comment>
<dbReference type="EMBL" id="WHUW01000043">
    <property type="protein sequence ID" value="KAF8432104.1"/>
    <property type="molecule type" value="Genomic_DNA"/>
</dbReference>
<feature type="compositionally biased region" description="Polar residues" evidence="1">
    <location>
        <begin position="101"/>
        <end position="115"/>
    </location>
</feature>
<keyword evidence="3" id="KW-1185">Reference proteome</keyword>
<reference evidence="2" key="1">
    <citation type="submission" date="2019-10" db="EMBL/GenBank/DDBJ databases">
        <authorList>
            <consortium name="DOE Joint Genome Institute"/>
            <person name="Kuo A."/>
            <person name="Miyauchi S."/>
            <person name="Kiss E."/>
            <person name="Drula E."/>
            <person name="Kohler A."/>
            <person name="Sanchez-Garcia M."/>
            <person name="Andreopoulos B."/>
            <person name="Barry K.W."/>
            <person name="Bonito G."/>
            <person name="Buee M."/>
            <person name="Carver A."/>
            <person name="Chen C."/>
            <person name="Cichocki N."/>
            <person name="Clum A."/>
            <person name="Culley D."/>
            <person name="Crous P.W."/>
            <person name="Fauchery L."/>
            <person name="Girlanda M."/>
            <person name="Hayes R."/>
            <person name="Keri Z."/>
            <person name="LaButti K."/>
            <person name="Lipzen A."/>
            <person name="Lombard V."/>
            <person name="Magnuson J."/>
            <person name="Maillard F."/>
            <person name="Morin E."/>
            <person name="Murat C."/>
            <person name="Nolan M."/>
            <person name="Ohm R."/>
            <person name="Pangilinan J."/>
            <person name="Pereira M."/>
            <person name="Perotto S."/>
            <person name="Peter M."/>
            <person name="Riley R."/>
            <person name="Sitrit Y."/>
            <person name="Stielow B."/>
            <person name="Szollosi G."/>
            <person name="Zifcakova L."/>
            <person name="Stursova M."/>
            <person name="Spatafora J.W."/>
            <person name="Tedersoo L."/>
            <person name="Vaario L.-M."/>
            <person name="Yamada A."/>
            <person name="Yan M."/>
            <person name="Wang P."/>
            <person name="Xu J."/>
            <person name="Bruns T."/>
            <person name="Baldrian P."/>
            <person name="Vilgalys R."/>
            <person name="Henrissat B."/>
            <person name="Grigoriev I.V."/>
            <person name="Hibbett D."/>
            <person name="Nagy L.G."/>
            <person name="Martin F.M."/>
        </authorList>
    </citation>
    <scope>NUCLEOTIDE SEQUENCE</scope>
    <source>
        <strain evidence="2">BED1</strain>
    </source>
</reference>
<name>A0AAD4BJA2_BOLED</name>
<proteinExistence type="predicted"/>
<feature type="region of interest" description="Disordered" evidence="1">
    <location>
        <begin position="1"/>
        <end position="24"/>
    </location>
</feature>
<organism evidence="2 3">
    <name type="scientific">Boletus edulis BED1</name>
    <dbReference type="NCBI Taxonomy" id="1328754"/>
    <lineage>
        <taxon>Eukaryota</taxon>
        <taxon>Fungi</taxon>
        <taxon>Dikarya</taxon>
        <taxon>Basidiomycota</taxon>
        <taxon>Agaricomycotina</taxon>
        <taxon>Agaricomycetes</taxon>
        <taxon>Agaricomycetidae</taxon>
        <taxon>Boletales</taxon>
        <taxon>Boletineae</taxon>
        <taxon>Boletaceae</taxon>
        <taxon>Boletoideae</taxon>
        <taxon>Boletus</taxon>
    </lineage>
</organism>
<feature type="region of interest" description="Disordered" evidence="1">
    <location>
        <begin position="101"/>
        <end position="120"/>
    </location>
</feature>
<evidence type="ECO:0000256" key="1">
    <source>
        <dbReference type="SAM" id="MobiDB-lite"/>
    </source>
</evidence>
<gene>
    <name evidence="2" type="ORF">L210DRAFT_3507597</name>
</gene>
<sequence>MSTRFRAQQIISNHSTDGSKGGFSLPTSILDDSHGSMSGFSHSSSRNYMHKQQMKSTFSKCERGYSLVANELLIPSAHEITVVESIDEWSIEDWIADLCTSNDPNEENTGMNISGSEGEDNLKSSRISELVVLENGNCLPALELETVAVKETTNMSGIDWQEVAMEGNDIIQHLHTLEINLDNLGKDTNHSLVCSMPPSL</sequence>
<evidence type="ECO:0000313" key="2">
    <source>
        <dbReference type="EMBL" id="KAF8432104.1"/>
    </source>
</evidence>
<reference evidence="2" key="2">
    <citation type="journal article" date="2020" name="Nat. Commun.">
        <title>Large-scale genome sequencing of mycorrhizal fungi provides insights into the early evolution of symbiotic traits.</title>
        <authorList>
            <person name="Miyauchi S."/>
            <person name="Kiss E."/>
            <person name="Kuo A."/>
            <person name="Drula E."/>
            <person name="Kohler A."/>
            <person name="Sanchez-Garcia M."/>
            <person name="Morin E."/>
            <person name="Andreopoulos B."/>
            <person name="Barry K.W."/>
            <person name="Bonito G."/>
            <person name="Buee M."/>
            <person name="Carver A."/>
            <person name="Chen C."/>
            <person name="Cichocki N."/>
            <person name="Clum A."/>
            <person name="Culley D."/>
            <person name="Crous P.W."/>
            <person name="Fauchery L."/>
            <person name="Girlanda M."/>
            <person name="Hayes R.D."/>
            <person name="Keri Z."/>
            <person name="LaButti K."/>
            <person name="Lipzen A."/>
            <person name="Lombard V."/>
            <person name="Magnuson J."/>
            <person name="Maillard F."/>
            <person name="Murat C."/>
            <person name="Nolan M."/>
            <person name="Ohm R.A."/>
            <person name="Pangilinan J."/>
            <person name="Pereira M.F."/>
            <person name="Perotto S."/>
            <person name="Peter M."/>
            <person name="Pfister S."/>
            <person name="Riley R."/>
            <person name="Sitrit Y."/>
            <person name="Stielow J.B."/>
            <person name="Szollosi G."/>
            <person name="Zifcakova L."/>
            <person name="Stursova M."/>
            <person name="Spatafora J.W."/>
            <person name="Tedersoo L."/>
            <person name="Vaario L.M."/>
            <person name="Yamada A."/>
            <person name="Yan M."/>
            <person name="Wang P."/>
            <person name="Xu J."/>
            <person name="Bruns T."/>
            <person name="Baldrian P."/>
            <person name="Vilgalys R."/>
            <person name="Dunand C."/>
            <person name="Henrissat B."/>
            <person name="Grigoriev I.V."/>
            <person name="Hibbett D."/>
            <person name="Nagy L.G."/>
            <person name="Martin F.M."/>
        </authorList>
    </citation>
    <scope>NUCLEOTIDE SEQUENCE</scope>
    <source>
        <strain evidence="2">BED1</strain>
    </source>
</reference>
<accession>A0AAD4BJA2</accession>